<dbReference type="RefSeq" id="WP_034429986.1">
    <property type="nucleotide sequence ID" value="NZ_CBTK010000002.1"/>
</dbReference>
<keyword evidence="1" id="KW-1133">Transmembrane helix</keyword>
<accession>A0A7U7J265</accession>
<feature type="transmembrane region" description="Helical" evidence="1">
    <location>
        <begin position="41"/>
        <end position="58"/>
    </location>
</feature>
<comment type="caution">
    <text evidence="2">The sequence shown here is derived from an EMBL/GenBank/DDBJ whole genome shotgun (WGS) entry which is preliminary data.</text>
</comment>
<dbReference type="AlphaFoldDB" id="A0A7U7J265"/>
<proteinExistence type="predicted"/>
<evidence type="ECO:0000313" key="3">
    <source>
        <dbReference type="Proteomes" id="UP000019184"/>
    </source>
</evidence>
<evidence type="ECO:0000256" key="1">
    <source>
        <dbReference type="SAM" id="Phobius"/>
    </source>
</evidence>
<keyword evidence="1 2" id="KW-0812">Transmembrane</keyword>
<feature type="transmembrane region" description="Helical" evidence="1">
    <location>
        <begin position="90"/>
        <end position="108"/>
    </location>
</feature>
<evidence type="ECO:0000313" key="2">
    <source>
        <dbReference type="EMBL" id="CDH43088.1"/>
    </source>
</evidence>
<dbReference type="Proteomes" id="UP000019184">
    <property type="component" value="Unassembled WGS sequence"/>
</dbReference>
<reference evidence="2 3" key="1">
    <citation type="journal article" date="2014" name="ISME J.">
        <title>Candidatus Competibacter-lineage genomes retrieved from metagenomes reveal functional metabolic diversity.</title>
        <authorList>
            <person name="McIlroy S.J."/>
            <person name="Albertsen M."/>
            <person name="Andresen E.K."/>
            <person name="Saunders A.M."/>
            <person name="Kristiansen R."/>
            <person name="Stokholm-Bjerregaard M."/>
            <person name="Nielsen K.L."/>
            <person name="Nielsen P.H."/>
        </authorList>
    </citation>
    <scope>NUCLEOTIDE SEQUENCE [LARGE SCALE GENOMIC DNA]</scope>
    <source>
        <strain evidence="2 3">Run_B_J11</strain>
    </source>
</reference>
<protein>
    <submittedName>
        <fullName evidence="2">Small multidrug resistance transmembrane protein</fullName>
    </submittedName>
</protein>
<gene>
    <name evidence="2" type="ORF">BN874_100041</name>
</gene>
<dbReference type="InterPro" id="IPR037185">
    <property type="entry name" value="EmrE-like"/>
</dbReference>
<keyword evidence="1" id="KW-0472">Membrane</keyword>
<dbReference type="Gene3D" id="1.10.3730.20">
    <property type="match status" value="1"/>
</dbReference>
<sequence length="112" mass="12046">MNRISVLLLSLAAVAAAGGQLLFKIGARGREHWAEFLNVPLLIGILLYGFGTLIWIYTLSKESLVNVYAFTALSFVLVYLGGVMLLGERLAAGGMVGILFVLAGLYLITHYG</sequence>
<dbReference type="EMBL" id="CBTK010000002">
    <property type="protein sequence ID" value="CDH43088.1"/>
    <property type="molecule type" value="Genomic_DNA"/>
</dbReference>
<organism evidence="2 3">
    <name type="scientific">Candidatus Contendobacter odensis Run_B_J11</name>
    <dbReference type="NCBI Taxonomy" id="1400861"/>
    <lineage>
        <taxon>Bacteria</taxon>
        <taxon>Pseudomonadati</taxon>
        <taxon>Pseudomonadota</taxon>
        <taxon>Gammaproteobacteria</taxon>
        <taxon>Candidatus Competibacteraceae</taxon>
        <taxon>Candidatus Contendibacter</taxon>
    </lineage>
</organism>
<dbReference type="SUPFAM" id="SSF103481">
    <property type="entry name" value="Multidrug resistance efflux transporter EmrE"/>
    <property type="match status" value="1"/>
</dbReference>
<name>A0A7U7J265_9GAMM</name>
<keyword evidence="3" id="KW-1185">Reference proteome</keyword>
<dbReference type="OrthoDB" id="184388at2"/>
<feature type="transmembrane region" description="Helical" evidence="1">
    <location>
        <begin position="65"/>
        <end position="84"/>
    </location>
</feature>